<dbReference type="InterPro" id="IPR020974">
    <property type="entry name" value="CPD_dom"/>
</dbReference>
<keyword evidence="15" id="KW-1043">Host membrane</keyword>
<evidence type="ECO:0000256" key="4">
    <source>
        <dbReference type="ARBA" id="ARBA00004613"/>
    </source>
</evidence>
<comment type="subcellular location">
    <subcellularLocation>
        <location evidence="2">Host cell</location>
    </subcellularLocation>
    <subcellularLocation>
        <location evidence="3">Host membrane</location>
    </subcellularLocation>
    <subcellularLocation>
        <location evidence="4">Secreted</location>
    </subcellularLocation>
</comment>
<keyword evidence="20" id="KW-0732">Signal</keyword>
<keyword evidence="11" id="KW-0378">Hydrolase</keyword>
<evidence type="ECO:0000256" key="2">
    <source>
        <dbReference type="ARBA" id="ARBA00004340"/>
    </source>
</evidence>
<evidence type="ECO:0000256" key="19">
    <source>
        <dbReference type="SAM" id="MobiDB-lite"/>
    </source>
</evidence>
<evidence type="ECO:0000313" key="23">
    <source>
        <dbReference type="Proteomes" id="UP001591681"/>
    </source>
</evidence>
<evidence type="ECO:0000256" key="9">
    <source>
        <dbReference type="ARBA" id="ARBA00022723"/>
    </source>
</evidence>
<keyword evidence="12" id="KW-0788">Thiol protease</keyword>
<protein>
    <recommendedName>
        <fullName evidence="21">Peptidase C80 domain-containing protein</fullName>
    </recommendedName>
</protein>
<feature type="chain" id="PRO_5044791028" description="Peptidase C80 domain-containing protein" evidence="20">
    <location>
        <begin position="23"/>
        <end position="397"/>
    </location>
</feature>
<feature type="signal peptide" evidence="20">
    <location>
        <begin position="1"/>
        <end position="22"/>
    </location>
</feature>
<evidence type="ECO:0000256" key="13">
    <source>
        <dbReference type="ARBA" id="ARBA00022813"/>
    </source>
</evidence>
<dbReference type="GO" id="GO:0016740">
    <property type="term" value="F:transferase activity"/>
    <property type="evidence" value="ECO:0007669"/>
    <property type="project" value="UniProtKB-KW"/>
</dbReference>
<keyword evidence="8" id="KW-0808">Transferase</keyword>
<evidence type="ECO:0000256" key="10">
    <source>
        <dbReference type="ARBA" id="ARBA00022737"/>
    </source>
</evidence>
<evidence type="ECO:0000259" key="21">
    <source>
        <dbReference type="PROSITE" id="PS51771"/>
    </source>
</evidence>
<proteinExistence type="predicted"/>
<sequence length="397" mass="42955">MRTLRLLILILFLATTPQPAAATEIPIGVKGTPLLHESNEVPGAKLPSWPTDIQHLQDIQGTDDTRQEGPEPQRHATRRASPALNDGISANLFTVMDISHNSSLVLTCKGTRFCQVDGDIEHCPVAVEDSADMKDDSSAALKSIPLHSLLSQCEQSKSLIAKAITDANLCKSEQSGFRSGTCSQDATSSVTASYDHQSIVILEDDPVVMESASFLYEKDPTVSTLLSYQRGALQVIQGTSVRLTADSHVLLVGHGSRATDGEALLGGHRAEEVARVVDTMETVDGRVRTVSVVGCELGKELAFATRLLQALRHLRVEATLHLRRSALSVTRSGEIVTRDGGDSLPVWRHGDDSNKVIAWLDGAGNLLTKVEESQRGQVIPHYQAPLCKALHLYIILK</sequence>
<keyword evidence="6" id="KW-0800">Toxin</keyword>
<keyword evidence="7" id="KW-0645">Protease</keyword>
<evidence type="ECO:0000256" key="8">
    <source>
        <dbReference type="ARBA" id="ARBA00022679"/>
    </source>
</evidence>
<dbReference type="GO" id="GO:0090729">
    <property type="term" value="F:toxin activity"/>
    <property type="evidence" value="ECO:0007669"/>
    <property type="project" value="UniProtKB-KW"/>
</dbReference>
<evidence type="ECO:0000256" key="3">
    <source>
        <dbReference type="ARBA" id="ARBA00004551"/>
    </source>
</evidence>
<evidence type="ECO:0000256" key="6">
    <source>
        <dbReference type="ARBA" id="ARBA00022656"/>
    </source>
</evidence>
<name>A0ABD1ITT1_9TELE</name>
<feature type="compositionally biased region" description="Basic and acidic residues" evidence="19">
    <location>
        <begin position="63"/>
        <end position="74"/>
    </location>
</feature>
<evidence type="ECO:0000313" key="22">
    <source>
        <dbReference type="EMBL" id="KAL2078389.1"/>
    </source>
</evidence>
<keyword evidence="5" id="KW-0964">Secreted</keyword>
<dbReference type="CDD" id="cd20500">
    <property type="entry name" value="Peptidase_C80"/>
    <property type="match status" value="1"/>
</dbReference>
<keyword evidence="14" id="KW-0460">Magnesium</keyword>
<keyword evidence="23" id="KW-1185">Reference proteome</keyword>
<keyword evidence="9" id="KW-0479">Metal-binding</keyword>
<feature type="region of interest" description="Disordered" evidence="19">
    <location>
        <begin position="62"/>
        <end position="82"/>
    </location>
</feature>
<dbReference type="GO" id="GO:0046872">
    <property type="term" value="F:metal ion binding"/>
    <property type="evidence" value="ECO:0007669"/>
    <property type="project" value="UniProtKB-KW"/>
</dbReference>
<reference evidence="22 23" key="1">
    <citation type="submission" date="2024-09" db="EMBL/GenBank/DDBJ databases">
        <title>A chromosome-level genome assembly of Gray's grenadier anchovy, Coilia grayii.</title>
        <authorList>
            <person name="Fu Z."/>
        </authorList>
    </citation>
    <scope>NUCLEOTIDE SEQUENCE [LARGE SCALE GENOMIC DNA]</scope>
    <source>
        <strain evidence="22">G4</strain>
        <tissue evidence="22">Muscle</tissue>
    </source>
</reference>
<dbReference type="GO" id="GO:0008234">
    <property type="term" value="F:cysteine-type peptidase activity"/>
    <property type="evidence" value="ECO:0007669"/>
    <property type="project" value="UniProtKB-KW"/>
</dbReference>
<dbReference type="Pfam" id="PF11713">
    <property type="entry name" value="Peptidase_C80"/>
    <property type="match status" value="1"/>
</dbReference>
<dbReference type="Gene3D" id="3.40.50.11050">
    <property type="match status" value="1"/>
</dbReference>
<evidence type="ECO:0000256" key="11">
    <source>
        <dbReference type="ARBA" id="ARBA00022801"/>
    </source>
</evidence>
<evidence type="ECO:0000256" key="14">
    <source>
        <dbReference type="ARBA" id="ARBA00022842"/>
    </source>
</evidence>
<evidence type="ECO:0000256" key="20">
    <source>
        <dbReference type="SAM" id="SignalP"/>
    </source>
</evidence>
<feature type="domain" description="Peptidase C80" evidence="21">
    <location>
        <begin position="185"/>
        <end position="362"/>
    </location>
</feature>
<evidence type="ECO:0000256" key="12">
    <source>
        <dbReference type="ARBA" id="ARBA00022807"/>
    </source>
</evidence>
<keyword evidence="13" id="KW-0068">Autocatalytic cleavage</keyword>
<keyword evidence="17" id="KW-0446">Lipid-binding</keyword>
<gene>
    <name evidence="22" type="ORF">ACEWY4_026074</name>
</gene>
<keyword evidence="16" id="KW-0843">Virulence</keyword>
<dbReference type="GO" id="GO:0005576">
    <property type="term" value="C:extracellular region"/>
    <property type="evidence" value="ECO:0007669"/>
    <property type="project" value="UniProtKB-SubCell"/>
</dbReference>
<accession>A0ABD1ITT1</accession>
<evidence type="ECO:0000256" key="15">
    <source>
        <dbReference type="ARBA" id="ARBA00022870"/>
    </source>
</evidence>
<keyword evidence="18" id="KW-0472">Membrane</keyword>
<evidence type="ECO:0000256" key="1">
    <source>
        <dbReference type="ARBA" id="ARBA00001946"/>
    </source>
</evidence>
<dbReference type="EMBL" id="JBHFQA010000023">
    <property type="protein sequence ID" value="KAL2078389.1"/>
    <property type="molecule type" value="Genomic_DNA"/>
</dbReference>
<evidence type="ECO:0000256" key="7">
    <source>
        <dbReference type="ARBA" id="ARBA00022670"/>
    </source>
</evidence>
<evidence type="ECO:0000256" key="5">
    <source>
        <dbReference type="ARBA" id="ARBA00022525"/>
    </source>
</evidence>
<keyword evidence="10" id="KW-0677">Repeat</keyword>
<evidence type="ECO:0000256" key="17">
    <source>
        <dbReference type="ARBA" id="ARBA00023121"/>
    </source>
</evidence>
<dbReference type="GO" id="GO:0006508">
    <property type="term" value="P:proteolysis"/>
    <property type="evidence" value="ECO:0007669"/>
    <property type="project" value="UniProtKB-KW"/>
</dbReference>
<evidence type="ECO:0000256" key="16">
    <source>
        <dbReference type="ARBA" id="ARBA00023026"/>
    </source>
</evidence>
<organism evidence="22 23">
    <name type="scientific">Coilia grayii</name>
    <name type="common">Gray's grenadier anchovy</name>
    <dbReference type="NCBI Taxonomy" id="363190"/>
    <lineage>
        <taxon>Eukaryota</taxon>
        <taxon>Metazoa</taxon>
        <taxon>Chordata</taxon>
        <taxon>Craniata</taxon>
        <taxon>Vertebrata</taxon>
        <taxon>Euteleostomi</taxon>
        <taxon>Actinopterygii</taxon>
        <taxon>Neopterygii</taxon>
        <taxon>Teleostei</taxon>
        <taxon>Clupei</taxon>
        <taxon>Clupeiformes</taxon>
        <taxon>Clupeoidei</taxon>
        <taxon>Engraulidae</taxon>
        <taxon>Coilinae</taxon>
        <taxon>Coilia</taxon>
    </lineage>
</organism>
<dbReference type="GO" id="GO:0043657">
    <property type="term" value="C:host cell"/>
    <property type="evidence" value="ECO:0007669"/>
    <property type="project" value="UniProtKB-SubCell"/>
</dbReference>
<dbReference type="Proteomes" id="UP001591681">
    <property type="component" value="Unassembled WGS sequence"/>
</dbReference>
<dbReference type="InterPro" id="IPR038383">
    <property type="entry name" value="CPD_dom_sf"/>
</dbReference>
<dbReference type="GO" id="GO:0008289">
    <property type="term" value="F:lipid binding"/>
    <property type="evidence" value="ECO:0007669"/>
    <property type="project" value="UniProtKB-KW"/>
</dbReference>
<comment type="cofactor">
    <cofactor evidence="1">
        <name>Mg(2+)</name>
        <dbReference type="ChEBI" id="CHEBI:18420"/>
    </cofactor>
</comment>
<comment type="caution">
    <text evidence="22">The sequence shown here is derived from an EMBL/GenBank/DDBJ whole genome shotgun (WGS) entry which is preliminary data.</text>
</comment>
<dbReference type="PROSITE" id="PS51771">
    <property type="entry name" value="CGT_MARTX_CPD"/>
    <property type="match status" value="1"/>
</dbReference>
<evidence type="ECO:0000256" key="18">
    <source>
        <dbReference type="ARBA" id="ARBA00023136"/>
    </source>
</evidence>
<dbReference type="AlphaFoldDB" id="A0ABD1ITT1"/>